<dbReference type="AlphaFoldDB" id="D3BI71"/>
<dbReference type="InParanoid" id="D3BI71"/>
<dbReference type="RefSeq" id="XP_020431095.1">
    <property type="nucleotide sequence ID" value="XM_020579256.1"/>
</dbReference>
<accession>D3BI71</accession>
<protein>
    <recommendedName>
        <fullName evidence="3">COI1 F-box domain-containing protein</fullName>
    </recommendedName>
</protein>
<reference evidence="1 2" key="1">
    <citation type="journal article" date="2011" name="Genome Res.">
        <title>Phylogeny-wide analysis of social amoeba genomes highlights ancient origins for complex intercellular communication.</title>
        <authorList>
            <person name="Heidel A.J."/>
            <person name="Lawal H.M."/>
            <person name="Felder M."/>
            <person name="Schilde C."/>
            <person name="Helps N.R."/>
            <person name="Tunggal B."/>
            <person name="Rivero F."/>
            <person name="John U."/>
            <person name="Schleicher M."/>
            <person name="Eichinger L."/>
            <person name="Platzer M."/>
            <person name="Noegel A.A."/>
            <person name="Schaap P."/>
            <person name="Gloeckner G."/>
        </authorList>
    </citation>
    <scope>NUCLEOTIDE SEQUENCE [LARGE SCALE GENOMIC DNA]</scope>
    <source>
        <strain evidence="2">ATCC 26659 / Pp 5 / PN500</strain>
    </source>
</reference>
<evidence type="ECO:0000313" key="2">
    <source>
        <dbReference type="Proteomes" id="UP000001396"/>
    </source>
</evidence>
<gene>
    <name evidence="1" type="ORF">PPL_08439</name>
</gene>
<dbReference type="GeneID" id="31363919"/>
<organism evidence="1 2">
    <name type="scientific">Heterostelium pallidum (strain ATCC 26659 / Pp 5 / PN500)</name>
    <name type="common">Cellular slime mold</name>
    <name type="synonym">Polysphondylium pallidum</name>
    <dbReference type="NCBI Taxonomy" id="670386"/>
    <lineage>
        <taxon>Eukaryota</taxon>
        <taxon>Amoebozoa</taxon>
        <taxon>Evosea</taxon>
        <taxon>Eumycetozoa</taxon>
        <taxon>Dictyostelia</taxon>
        <taxon>Acytosteliales</taxon>
        <taxon>Acytosteliaceae</taxon>
        <taxon>Heterostelium</taxon>
    </lineage>
</organism>
<proteinExistence type="predicted"/>
<dbReference type="Proteomes" id="UP000001396">
    <property type="component" value="Unassembled WGS sequence"/>
</dbReference>
<sequence>MDDNKTNILVNLSHLLLSKIVNYLEDNIDRIVFTLVCKRWFEERDKYLYFNTDHIYMINHQNNSKHHLNSYRSSINQSLSQKSNCRLIINDKAFKCDYVLDKDL</sequence>
<dbReference type="EMBL" id="ADBJ01000037">
    <property type="protein sequence ID" value="EFA78971.1"/>
    <property type="molecule type" value="Genomic_DNA"/>
</dbReference>
<evidence type="ECO:0000313" key="1">
    <source>
        <dbReference type="EMBL" id="EFA78971.1"/>
    </source>
</evidence>
<name>D3BI71_HETP5</name>
<evidence type="ECO:0008006" key="3">
    <source>
        <dbReference type="Google" id="ProtNLM"/>
    </source>
</evidence>
<comment type="caution">
    <text evidence="1">The sequence shown here is derived from an EMBL/GenBank/DDBJ whole genome shotgun (WGS) entry which is preliminary data.</text>
</comment>
<keyword evidence="2" id="KW-1185">Reference proteome</keyword>
<dbReference type="Gene3D" id="1.20.1280.50">
    <property type="match status" value="1"/>
</dbReference>